<name>A0A4Z1JUL1_9HELO</name>
<dbReference type="OrthoDB" id="3547784at2759"/>
<keyword evidence="2" id="KW-1185">Reference proteome</keyword>
<reference evidence="1 2" key="1">
    <citation type="submission" date="2017-12" db="EMBL/GenBank/DDBJ databases">
        <title>Comparative genomics of Botrytis spp.</title>
        <authorList>
            <person name="Valero-Jimenez C.A."/>
            <person name="Tapia P."/>
            <person name="Veloso J."/>
            <person name="Silva-Moreno E."/>
            <person name="Staats M."/>
            <person name="Valdes J.H."/>
            <person name="Van Kan J.A.L."/>
        </authorList>
    </citation>
    <scope>NUCLEOTIDE SEQUENCE [LARGE SCALE GENOMIC DNA]</scope>
    <source>
        <strain evidence="1 2">Be9601</strain>
    </source>
</reference>
<proteinExistence type="predicted"/>
<dbReference type="EMBL" id="PQXM01000405">
    <property type="protein sequence ID" value="TGO72913.1"/>
    <property type="molecule type" value="Genomic_DNA"/>
</dbReference>
<comment type="caution">
    <text evidence="1">The sequence shown here is derived from an EMBL/GenBank/DDBJ whole genome shotgun (WGS) entry which is preliminary data.</text>
</comment>
<dbReference type="Proteomes" id="UP000297229">
    <property type="component" value="Unassembled WGS sequence"/>
</dbReference>
<accession>A0A4Z1JUL1</accession>
<gene>
    <name evidence="1" type="ORF">BELL_0407g00050</name>
</gene>
<evidence type="ECO:0000313" key="2">
    <source>
        <dbReference type="Proteomes" id="UP000297229"/>
    </source>
</evidence>
<sequence length="175" mass="19723">MNTSSQNESQCQDIVSPGYLMASPVEDRRSIGSIESTGCRMATAAVLDHQVMTNHEVEPVATQNKFQTNFTSVTPVNLVSPNSGCNTNNDTPFCGKEKFEAAYYSSEMFNFFEMTPYGGSNEWEPNAFIRCNEDGSLLGEYDYFKELFDEEDENIMKPLEEELFEKELLIVIGDD</sequence>
<organism evidence="1 2">
    <name type="scientific">Botrytis elliptica</name>
    <dbReference type="NCBI Taxonomy" id="278938"/>
    <lineage>
        <taxon>Eukaryota</taxon>
        <taxon>Fungi</taxon>
        <taxon>Dikarya</taxon>
        <taxon>Ascomycota</taxon>
        <taxon>Pezizomycotina</taxon>
        <taxon>Leotiomycetes</taxon>
        <taxon>Helotiales</taxon>
        <taxon>Sclerotiniaceae</taxon>
        <taxon>Botrytis</taxon>
    </lineage>
</organism>
<protein>
    <submittedName>
        <fullName evidence="1">Uncharacterized protein</fullName>
    </submittedName>
</protein>
<dbReference type="AlphaFoldDB" id="A0A4Z1JUL1"/>
<evidence type="ECO:0000313" key="1">
    <source>
        <dbReference type="EMBL" id="TGO72913.1"/>
    </source>
</evidence>